<feature type="domain" description="VanZ-like" evidence="2">
    <location>
        <begin position="15"/>
        <end position="128"/>
    </location>
</feature>
<proteinExistence type="predicted"/>
<dbReference type="EMBL" id="FQWF01000005">
    <property type="protein sequence ID" value="SHG40973.1"/>
    <property type="molecule type" value="Genomic_DNA"/>
</dbReference>
<organism evidence="3 4">
    <name type="scientific">Flavobacterium micromati</name>
    <dbReference type="NCBI Taxonomy" id="229205"/>
    <lineage>
        <taxon>Bacteria</taxon>
        <taxon>Pseudomonadati</taxon>
        <taxon>Bacteroidota</taxon>
        <taxon>Flavobacteriia</taxon>
        <taxon>Flavobacteriales</taxon>
        <taxon>Flavobacteriaceae</taxon>
        <taxon>Flavobacterium</taxon>
    </lineage>
</organism>
<keyword evidence="4" id="KW-1185">Reference proteome</keyword>
<keyword evidence="1" id="KW-1133">Transmembrane helix</keyword>
<dbReference type="OrthoDB" id="1358136at2"/>
<evidence type="ECO:0000256" key="1">
    <source>
        <dbReference type="SAM" id="Phobius"/>
    </source>
</evidence>
<name>A0A1M5JLR5_9FLAO</name>
<gene>
    <name evidence="3" type="ORF">SAMN05444372_105235</name>
</gene>
<feature type="transmembrane region" description="Helical" evidence="1">
    <location>
        <begin position="108"/>
        <end position="128"/>
    </location>
</feature>
<dbReference type="InterPro" id="IPR006976">
    <property type="entry name" value="VanZ-like"/>
</dbReference>
<evidence type="ECO:0000259" key="2">
    <source>
        <dbReference type="Pfam" id="PF04892"/>
    </source>
</evidence>
<dbReference type="Proteomes" id="UP000184020">
    <property type="component" value="Unassembled WGS sequence"/>
</dbReference>
<evidence type="ECO:0000313" key="4">
    <source>
        <dbReference type="Proteomes" id="UP000184020"/>
    </source>
</evidence>
<evidence type="ECO:0000313" key="3">
    <source>
        <dbReference type="EMBL" id="SHG40973.1"/>
    </source>
</evidence>
<feature type="transmembrane region" description="Helical" evidence="1">
    <location>
        <begin position="5"/>
        <end position="23"/>
    </location>
</feature>
<dbReference type="STRING" id="229205.SAMN05444372_105235"/>
<keyword evidence="1" id="KW-0812">Transmembrane</keyword>
<keyword evidence="1" id="KW-0472">Membrane</keyword>
<protein>
    <submittedName>
        <fullName evidence="3">VanZ like family protein</fullName>
    </submittedName>
</protein>
<reference evidence="4" key="1">
    <citation type="submission" date="2016-11" db="EMBL/GenBank/DDBJ databases">
        <authorList>
            <person name="Varghese N."/>
            <person name="Submissions S."/>
        </authorList>
    </citation>
    <scope>NUCLEOTIDE SEQUENCE [LARGE SCALE GENOMIC DNA]</scope>
    <source>
        <strain evidence="4">DSM 17659</strain>
    </source>
</reference>
<feature type="transmembrane region" description="Helical" evidence="1">
    <location>
        <begin position="84"/>
        <end position="102"/>
    </location>
</feature>
<feature type="transmembrane region" description="Helical" evidence="1">
    <location>
        <begin position="46"/>
        <end position="64"/>
    </location>
</feature>
<dbReference type="NCBIfam" id="NF037970">
    <property type="entry name" value="vanZ_1"/>
    <property type="match status" value="1"/>
</dbReference>
<sequence>MLNKIVQLSMLVIAFIIFYFSWLSDPRFSSESYIPKWLLNWGNDYYNLRTALPFIVFGFLLEFYSKQKIEGEMKSTIFNLIRNVSIVTAVVCVSEIGQLFIQSRSPDLLDIFFGIVGSLLGALFYNLLKRLRNAK</sequence>
<accession>A0A1M5JLR5</accession>
<dbReference type="AlphaFoldDB" id="A0A1M5JLR5"/>
<dbReference type="RefSeq" id="WP_084118299.1">
    <property type="nucleotide sequence ID" value="NZ_FQWF01000005.1"/>
</dbReference>
<dbReference type="Pfam" id="PF04892">
    <property type="entry name" value="VanZ"/>
    <property type="match status" value="1"/>
</dbReference>